<dbReference type="GO" id="GO:0003712">
    <property type="term" value="F:transcription coregulator activity"/>
    <property type="evidence" value="ECO:0007669"/>
    <property type="project" value="TreeGrafter"/>
</dbReference>
<dbReference type="Gene3D" id="1.20.5.190">
    <property type="match status" value="1"/>
</dbReference>
<gene>
    <name evidence="6" type="ORF">P879_03310</name>
</gene>
<keyword evidence="2" id="KW-0804">Transcription</keyword>
<evidence type="ECO:0000313" key="6">
    <source>
        <dbReference type="EMBL" id="KAF8571295.1"/>
    </source>
</evidence>
<accession>A0A8T0DTN9</accession>
<keyword evidence="7" id="KW-1185">Reference proteome</keyword>
<evidence type="ECO:0000313" key="7">
    <source>
        <dbReference type="Proteomes" id="UP000699462"/>
    </source>
</evidence>
<feature type="region of interest" description="Disordered" evidence="4">
    <location>
        <begin position="548"/>
        <end position="578"/>
    </location>
</feature>
<dbReference type="InterPro" id="IPR005559">
    <property type="entry name" value="CG-1_dom"/>
</dbReference>
<dbReference type="Pfam" id="PF03859">
    <property type="entry name" value="CG-1"/>
    <property type="match status" value="1"/>
</dbReference>
<comment type="caution">
    <text evidence="6">The sequence shown here is derived from an EMBL/GenBank/DDBJ whole genome shotgun (WGS) entry which is preliminary data.</text>
</comment>
<dbReference type="GO" id="GO:0003690">
    <property type="term" value="F:double-stranded DNA binding"/>
    <property type="evidence" value="ECO:0007669"/>
    <property type="project" value="TreeGrafter"/>
</dbReference>
<protein>
    <recommendedName>
        <fullName evidence="5">CG-1 domain-containing protein</fullName>
    </recommendedName>
</protein>
<feature type="region of interest" description="Disordered" evidence="4">
    <location>
        <begin position="1523"/>
        <end position="1548"/>
    </location>
</feature>
<reference evidence="6 7" key="1">
    <citation type="submission" date="2019-07" db="EMBL/GenBank/DDBJ databases">
        <title>Annotation for the trematode Paragonimus westermani.</title>
        <authorList>
            <person name="Choi Y.-J."/>
        </authorList>
    </citation>
    <scope>NUCLEOTIDE SEQUENCE [LARGE SCALE GENOMIC DNA]</scope>
    <source>
        <strain evidence="6">180907_Pwestermani</strain>
    </source>
</reference>
<dbReference type="Proteomes" id="UP000699462">
    <property type="component" value="Unassembled WGS sequence"/>
</dbReference>
<evidence type="ECO:0000259" key="5">
    <source>
        <dbReference type="PROSITE" id="PS51437"/>
    </source>
</evidence>
<comment type="subcellular location">
    <subcellularLocation>
        <location evidence="1">Nucleus</location>
    </subcellularLocation>
</comment>
<dbReference type="SMART" id="SM01076">
    <property type="entry name" value="CG-1"/>
    <property type="match status" value="1"/>
</dbReference>
<evidence type="ECO:0000256" key="2">
    <source>
        <dbReference type="ARBA" id="ARBA00023163"/>
    </source>
</evidence>
<evidence type="ECO:0000256" key="3">
    <source>
        <dbReference type="ARBA" id="ARBA00023242"/>
    </source>
</evidence>
<keyword evidence="3" id="KW-0539">Nucleus</keyword>
<feature type="compositionally biased region" description="Polar residues" evidence="4">
    <location>
        <begin position="1523"/>
        <end position="1534"/>
    </location>
</feature>
<dbReference type="PANTHER" id="PTHR23335:SF1">
    <property type="entry name" value="CALMODULIN-BINDING TRANSCRIPTION ACTIVATOR, ISOFORM F"/>
    <property type="match status" value="1"/>
</dbReference>
<organism evidence="6 7">
    <name type="scientific">Paragonimus westermani</name>
    <dbReference type="NCBI Taxonomy" id="34504"/>
    <lineage>
        <taxon>Eukaryota</taxon>
        <taxon>Metazoa</taxon>
        <taxon>Spiralia</taxon>
        <taxon>Lophotrochozoa</taxon>
        <taxon>Platyhelminthes</taxon>
        <taxon>Trematoda</taxon>
        <taxon>Digenea</taxon>
        <taxon>Plagiorchiida</taxon>
        <taxon>Troglotremata</taxon>
        <taxon>Troglotrematidae</taxon>
        <taxon>Paragonimus</taxon>
    </lineage>
</organism>
<dbReference type="EMBL" id="JTDF01000601">
    <property type="protein sequence ID" value="KAF8571295.1"/>
    <property type="molecule type" value="Genomic_DNA"/>
</dbReference>
<dbReference type="OrthoDB" id="407555at2759"/>
<sequence>MHLEFDALHMYANRVDRVCTYPFELPACLANISPPLTYHNRKLVWCSQQEIAQLLLGAAIRPDWLSPLVHFRPRNGTMVFYNRQTALLARRNDGYLWKRKPNRRTAKEVHMVLKVDGLECILANYAHSALLSTFHRRTYSLRYNPSIVLVHYLNVPSITQDDKLCLPLPMFFEEDRSELSRNRVLEQLLPMFSGFPNYIPRPQSNRQLHFDVQLILSALCSAISHRLQVASSVGEVSHSTATCTGSSLYCLFIPPTDVAVVPHQTSLSNQSHNLPDLSQGQKAFIMAETAMPDTSEKTSNFTGPSGMCAATFPTSEFTAVRGATFLPVSPSQCEHDAKAGLLTEAESLLRNSSNAFQFDMRHVLSPKSVAGSSEVQSSPYTTHCALNTAQPTDVDWSTSTYLSPDKTHNVENWLNEQQSFSCDSSDANLFTYDFTGDFDHVDVNEVWAEPLFTIPIDENCPTSGEDAICPLGTHSESRTCSVLLADKSQLTVSPTKPTLSSDVKRANLTRGCENIQSSNVEQWLLSTSPGHLLHTDNRPLPSLVQSRRDSDFDENGCQTDVDPQDVRTNSNIDQDDGSMDAHFPEDDHLLDLKRFQIPAIQLQSALLVQFRQLTGLIQALSSFSNEHFLRSGDGCVTEHGPNSPPSDLDSDCAPVCANTPVEYRSEVCTTQVSDFSGCIQSQFGPKLEKCVDRLELLLTLQTAAWLTSHSVFGLSLDTADRMPDVCDRRNIRSAEHYSSQYLLEAESELQVSAVAPLNLTSVEHCPQLSLLSCTAALGYSELLLSLMYLVKLAHARVQTSLNLTKERAILDQIMLILDTKAMPYGENDAVTPLGWAALNRHVEAILLLAFWKPEALSDACVFLDQPLGRSFALKQLSKFTGLCDLESSLSRLEKELNNVTTVNEIDRLNRVLCFVRTRDLPFASSSVGPDAPIGEGRTEGQDIQWKHTDALSRPILARRVVPGLPSFHVFQSKCYHSSLNKTNPDTHLVAENRLNATPHMRSMGQLDCGVVASPIGNDGCLGVRSELSVTSSPYAHNPITPLESLTSPRISPLWLQTEFCSSRHGILTDEPCGRSYLSRRHRSFVSCRSRNTTTIDLSFGRSNRPWALTPLYTSVTNLAEDDNSKQMFCLADRIIEAMPSRIVNLDNEQSFEVSKSPGLSDSALDVSVCAESSSTNQPLESCLSEDISNRPLCRVRRIPSSGLFCGEHISSVAAPVFVKQGRIEDRSSGSMMSLPDAPLESTSYVAYRGLTFRSCTSKTSHRVKTALLSFHQPLSVSGCTDSGLHSVFANTVTDADESQSAYSTSFEGYDELNTSNSVLATSSSPSGFWYDEQNDGTWHCDADFTRWKKHPGSPRTFSLGSPPPSTAEIAEHFNAPNTFMETDFSRLTLSDLEQKRLYEAAKVIQKCYRAYKRNKSSPRDMSLISTVQLDGLPSCPTIPENVGSLSSDCVFLPIESDTHVVPLPATSHGWEQFVISAADDQDVGLELEIETTPSITSETFEHGCHYAMNTLNSPSQLTCTNGQSACPTNGNEQQENSKHPQPLSSDDDMDKEIEAAIIIQSYYRRYKQYAYYKRLCQAALLIQNQYRCYMRQKKGSNGAGSSANRLRKFKQTGLTTPRIRSTGQRKAKTIVNSELIANYSEQSTIKQEVVLNPPEFPGLGSGTVVRSSSFLPLNTVNSIENSTNLVHKPHPFQFRKTQFTRILVCPPDVCDI</sequence>
<dbReference type="GO" id="GO:0005634">
    <property type="term" value="C:nucleus"/>
    <property type="evidence" value="ECO:0007669"/>
    <property type="project" value="UniProtKB-SubCell"/>
</dbReference>
<name>A0A8T0DTN9_9TREM</name>
<dbReference type="PANTHER" id="PTHR23335">
    <property type="entry name" value="CALMODULIN-BINDING TRANSCRIPTION ACTIVATOR CAMTA"/>
    <property type="match status" value="1"/>
</dbReference>
<evidence type="ECO:0000256" key="4">
    <source>
        <dbReference type="SAM" id="MobiDB-lite"/>
    </source>
</evidence>
<dbReference type="GO" id="GO:0006357">
    <property type="term" value="P:regulation of transcription by RNA polymerase II"/>
    <property type="evidence" value="ECO:0007669"/>
    <property type="project" value="TreeGrafter"/>
</dbReference>
<feature type="domain" description="CG-1" evidence="5">
    <location>
        <begin position="34"/>
        <end position="161"/>
    </location>
</feature>
<evidence type="ECO:0000256" key="1">
    <source>
        <dbReference type="ARBA" id="ARBA00004123"/>
    </source>
</evidence>
<proteinExistence type="predicted"/>
<dbReference type="PROSITE" id="PS51437">
    <property type="entry name" value="CG_1"/>
    <property type="match status" value="1"/>
</dbReference>